<dbReference type="Pfam" id="PF20060">
    <property type="entry name" value="DUF6459"/>
    <property type="match status" value="1"/>
</dbReference>
<sequence>MNHPCHGRPCPRPACARTTAHTWKPVRTPARTPLRGMTSGPCATSPLAGHRTPAHVRLLAQQIAEVLVGRRAPEVLNQHVTVPVREELRRLRGSVSCTIAPRLSRVFHQPLGAAGVEASAVIGCDHRSRAFAFRLRREGQRWICTRLETDHRR</sequence>
<dbReference type="InterPro" id="IPR045596">
    <property type="entry name" value="DUF6459"/>
</dbReference>
<keyword evidence="2" id="KW-1185">Reference proteome</keyword>
<dbReference type="RefSeq" id="WP_254418410.1">
    <property type="nucleotide sequence ID" value="NZ_CP099837.1"/>
</dbReference>
<name>A0ABY5D4A5_9ACTN</name>
<dbReference type="Proteomes" id="UP001055940">
    <property type="component" value="Chromosome"/>
</dbReference>
<dbReference type="EMBL" id="CP099837">
    <property type="protein sequence ID" value="USY19139.1"/>
    <property type="molecule type" value="Genomic_DNA"/>
</dbReference>
<reference evidence="1" key="1">
    <citation type="submission" date="2022-06" db="EMBL/GenBank/DDBJ databases">
        <authorList>
            <person name="Ping M."/>
        </authorList>
    </citation>
    <scope>NUCLEOTIDE SEQUENCE</scope>
    <source>
        <strain evidence="1">JCM11759T</strain>
    </source>
</reference>
<evidence type="ECO:0000313" key="2">
    <source>
        <dbReference type="Proteomes" id="UP001055940"/>
    </source>
</evidence>
<organism evidence="1 2">
    <name type="scientific">Nocardiopsis exhalans</name>
    <dbReference type="NCBI Taxonomy" id="163604"/>
    <lineage>
        <taxon>Bacteria</taxon>
        <taxon>Bacillati</taxon>
        <taxon>Actinomycetota</taxon>
        <taxon>Actinomycetes</taxon>
        <taxon>Streptosporangiales</taxon>
        <taxon>Nocardiopsidaceae</taxon>
        <taxon>Nocardiopsis</taxon>
    </lineage>
</organism>
<gene>
    <name evidence="1" type="ORF">NE857_28350</name>
</gene>
<proteinExistence type="predicted"/>
<evidence type="ECO:0000313" key="1">
    <source>
        <dbReference type="EMBL" id="USY19139.1"/>
    </source>
</evidence>
<protein>
    <submittedName>
        <fullName evidence="1">Rv3235 family protein</fullName>
    </submittedName>
</protein>
<accession>A0ABY5D4A5</accession>